<keyword evidence="3" id="KW-0347">Helicase</keyword>
<name>A0A3M0CEC9_9PROT</name>
<feature type="domain" description="Helicase ATP-binding" evidence="7">
    <location>
        <begin position="307"/>
        <end position="493"/>
    </location>
</feature>
<keyword evidence="2" id="KW-0378">Hydrolase</keyword>
<evidence type="ECO:0000259" key="8">
    <source>
        <dbReference type="PROSITE" id="PS51643"/>
    </source>
</evidence>
<dbReference type="Pfam" id="PF22590">
    <property type="entry name" value="Cas3-like_C_2"/>
    <property type="match status" value="1"/>
</dbReference>
<evidence type="ECO:0000313" key="9">
    <source>
        <dbReference type="EMBL" id="RMB08098.1"/>
    </source>
</evidence>
<evidence type="ECO:0000256" key="3">
    <source>
        <dbReference type="ARBA" id="ARBA00022806"/>
    </source>
</evidence>
<dbReference type="PROSITE" id="PS51192">
    <property type="entry name" value="HELICASE_ATP_BIND_1"/>
    <property type="match status" value="1"/>
</dbReference>
<dbReference type="CDD" id="cd09641">
    <property type="entry name" value="Cas3''_I"/>
    <property type="match status" value="1"/>
</dbReference>
<proteinExistence type="predicted"/>
<dbReference type="EMBL" id="REFR01000011">
    <property type="protein sequence ID" value="RMB08098.1"/>
    <property type="molecule type" value="Genomic_DNA"/>
</dbReference>
<feature type="region of interest" description="Disordered" evidence="6">
    <location>
        <begin position="553"/>
        <end position="576"/>
    </location>
</feature>
<dbReference type="GO" id="GO:0003676">
    <property type="term" value="F:nucleic acid binding"/>
    <property type="evidence" value="ECO:0007669"/>
    <property type="project" value="InterPro"/>
</dbReference>
<evidence type="ECO:0000256" key="2">
    <source>
        <dbReference type="ARBA" id="ARBA00022801"/>
    </source>
</evidence>
<protein>
    <submittedName>
        <fullName evidence="9">CRISPR-associated Cas3 family helicase</fullName>
    </submittedName>
</protein>
<comment type="caution">
    <text evidence="9">The sequence shown here is derived from an EMBL/GenBank/DDBJ whole genome shotgun (WGS) entry which is preliminary data.</text>
</comment>
<dbReference type="GO" id="GO:0004386">
    <property type="term" value="F:helicase activity"/>
    <property type="evidence" value="ECO:0007669"/>
    <property type="project" value="UniProtKB-KW"/>
</dbReference>
<dbReference type="SUPFAM" id="SSF52540">
    <property type="entry name" value="P-loop containing nucleoside triphosphate hydrolases"/>
    <property type="match status" value="1"/>
</dbReference>
<dbReference type="GO" id="GO:0016787">
    <property type="term" value="F:hydrolase activity"/>
    <property type="evidence" value="ECO:0007669"/>
    <property type="project" value="UniProtKB-KW"/>
</dbReference>
<dbReference type="InterPro" id="IPR054712">
    <property type="entry name" value="Cas3-like_dom"/>
</dbReference>
<keyword evidence="4" id="KW-0067">ATP-binding</keyword>
<dbReference type="InParanoid" id="A0A3M0CEC9"/>
<dbReference type="Proteomes" id="UP000271227">
    <property type="component" value="Unassembled WGS sequence"/>
</dbReference>
<dbReference type="NCBIfam" id="TIGR01596">
    <property type="entry name" value="cas3_HD"/>
    <property type="match status" value="1"/>
</dbReference>
<dbReference type="GO" id="GO:0051607">
    <property type="term" value="P:defense response to virus"/>
    <property type="evidence" value="ECO:0007669"/>
    <property type="project" value="UniProtKB-KW"/>
</dbReference>
<dbReference type="SMART" id="SM00487">
    <property type="entry name" value="DEXDc"/>
    <property type="match status" value="1"/>
</dbReference>
<dbReference type="AlphaFoldDB" id="A0A3M0CEC9"/>
<dbReference type="Gene3D" id="3.40.50.300">
    <property type="entry name" value="P-loop containing nucleotide triphosphate hydrolases"/>
    <property type="match status" value="2"/>
</dbReference>
<dbReference type="InterPro" id="IPR011545">
    <property type="entry name" value="DEAD/DEAH_box_helicase_dom"/>
</dbReference>
<feature type="domain" description="HD Cas3-type" evidence="8">
    <location>
        <begin position="82"/>
        <end position="245"/>
    </location>
</feature>
<dbReference type="PROSITE" id="PS51643">
    <property type="entry name" value="HD_CAS3"/>
    <property type="match status" value="1"/>
</dbReference>
<evidence type="ECO:0000313" key="10">
    <source>
        <dbReference type="Proteomes" id="UP000271227"/>
    </source>
</evidence>
<evidence type="ECO:0000256" key="4">
    <source>
        <dbReference type="ARBA" id="ARBA00022840"/>
    </source>
</evidence>
<keyword evidence="1" id="KW-0547">Nucleotide-binding</keyword>
<keyword evidence="10" id="KW-1185">Reference proteome</keyword>
<sequence length="848" mass="91757">MSPPVVLLLCLLSLLAFVSFGFCLLGLFVRAPRVFPPRWPGAGRLEKTSGCCRYGCTARDATPVEDDFAPMPYYAHSLDGRPETDWHGLAPHLRGTARRAAENAAKFGAADYGHVAGLLHDVGKYAGAFQDRLKGGARVDHSSAGAQLCTHAYGRLRGMIPAYAIAGHHAGLADWISATAPDSGLDRRLTKAVAPYGAHGDEITLPDSLPAPPAAVAQGAGNGPAFALALFTRMIFSCLVDADFLDTEAFYDRAEGRPPRDRAFPAIADLHDALEVHLAALTAGTRASTPDSAVNDRRAAIQDAARAAAGDRPGLFSLTVPTGGGKTLASLLFALAHARCHGLDRVIVAIPYTSIIEQTAATFRAALGGFGDAIVEHHSAFTESRNDGAEARRKLNKAMENWDAPIVVTSNVQLFESLFADRPSRCRKLHNLARSVIILDEAQMLPLPLLRPCLAAISELSRAYGASVVLCTATQPALTADSGFQKAALTAVREIAPDPPRLYRDFKRVTVQQAGRLDDDALAERLVRARQVLCIVNTRAHARDLAMRLVQDHDGNRDRDHDGDQDESRDGADGDRDGVFHLSASMCAAHRSEKLAAIKARLASRAPCRLISTSLIEAGVDVDFPQVYRAVAGLDSIAQAAGRCNREGRRPAGDSPVHVFTPAGVNPPPLLQRQADAGRRVLERHGDDPLSLTAIGDYFREIYWLETVGAEDGLDTRRILGPDSFALRDNRLDFNFATVARAFRMIDSDQRPVLIPYDDRARALIAALADGSEKIGPLARRLQRYTVQVPPAAFDALKRAGVIATVDEHRLGDQFWALGADSFANLYSPRYGLDWRDPTYRAAERQIF</sequence>
<reference evidence="9 10" key="1">
    <citation type="submission" date="2018-10" db="EMBL/GenBank/DDBJ databases">
        <title>Genomic Encyclopedia of Archaeal and Bacterial Type Strains, Phase II (KMG-II): from individual species to whole genera.</title>
        <authorList>
            <person name="Goeker M."/>
        </authorList>
    </citation>
    <scope>NUCLEOTIDE SEQUENCE [LARGE SCALE GENOMIC DNA]</scope>
    <source>
        <strain evidence="9 10">DSM 25217</strain>
    </source>
</reference>
<evidence type="ECO:0000259" key="7">
    <source>
        <dbReference type="PROSITE" id="PS51192"/>
    </source>
</evidence>
<keyword evidence="5" id="KW-0051">Antiviral defense</keyword>
<dbReference type="InterPro" id="IPR006483">
    <property type="entry name" value="CRISPR-assoc_Cas3_HD"/>
</dbReference>
<dbReference type="InterPro" id="IPR014001">
    <property type="entry name" value="Helicase_ATP-bd"/>
</dbReference>
<accession>A0A3M0CEC9</accession>
<dbReference type="GO" id="GO:0005524">
    <property type="term" value="F:ATP binding"/>
    <property type="evidence" value="ECO:0007669"/>
    <property type="project" value="UniProtKB-KW"/>
</dbReference>
<evidence type="ECO:0000256" key="5">
    <source>
        <dbReference type="ARBA" id="ARBA00023118"/>
    </source>
</evidence>
<gene>
    <name evidence="9" type="ORF">BXY39_2194</name>
</gene>
<dbReference type="InterPro" id="IPR027417">
    <property type="entry name" value="P-loop_NTPase"/>
</dbReference>
<organism evidence="9 10">
    <name type="scientific">Eilatimonas milleporae</name>
    <dbReference type="NCBI Taxonomy" id="911205"/>
    <lineage>
        <taxon>Bacteria</taxon>
        <taxon>Pseudomonadati</taxon>
        <taxon>Pseudomonadota</taxon>
        <taxon>Alphaproteobacteria</taxon>
        <taxon>Kordiimonadales</taxon>
        <taxon>Kordiimonadaceae</taxon>
        <taxon>Eilatimonas</taxon>
    </lineage>
</organism>
<evidence type="ECO:0000256" key="6">
    <source>
        <dbReference type="SAM" id="MobiDB-lite"/>
    </source>
</evidence>
<evidence type="ECO:0000256" key="1">
    <source>
        <dbReference type="ARBA" id="ARBA00022741"/>
    </source>
</evidence>
<dbReference type="Pfam" id="PF00270">
    <property type="entry name" value="DEAD"/>
    <property type="match status" value="1"/>
</dbReference>
<dbReference type="CDD" id="cd17930">
    <property type="entry name" value="DEXHc_cas3"/>
    <property type="match status" value="1"/>
</dbReference>